<feature type="compositionally biased region" description="Low complexity" evidence="1">
    <location>
        <begin position="47"/>
        <end position="58"/>
    </location>
</feature>
<evidence type="ECO:0000313" key="3">
    <source>
        <dbReference type="Proteomes" id="UP001373496"/>
    </source>
</evidence>
<dbReference type="EMBL" id="JBAPLV010000001">
    <property type="protein sequence ID" value="MEI4277001.1"/>
    <property type="molecule type" value="Genomic_DNA"/>
</dbReference>
<dbReference type="RefSeq" id="WP_225234437.1">
    <property type="nucleotide sequence ID" value="NZ_JBAPLV010000001.1"/>
</dbReference>
<dbReference type="Proteomes" id="UP001373496">
    <property type="component" value="Unassembled WGS sequence"/>
</dbReference>
<organism evidence="2 3">
    <name type="scientific">Klenkia terrae</name>
    <dbReference type="NCBI Taxonomy" id="1052259"/>
    <lineage>
        <taxon>Bacteria</taxon>
        <taxon>Bacillati</taxon>
        <taxon>Actinomycetota</taxon>
        <taxon>Actinomycetes</taxon>
        <taxon>Geodermatophilales</taxon>
        <taxon>Geodermatophilaceae</taxon>
        <taxon>Klenkia</taxon>
    </lineage>
</organism>
<gene>
    <name evidence="2" type="ORF">UXQ13_00845</name>
</gene>
<reference evidence="2 3" key="1">
    <citation type="submission" date="2024-03" db="EMBL/GenBank/DDBJ databases">
        <title>Draft genome sequence of Klenkia terrae.</title>
        <authorList>
            <person name="Duangmal K."/>
            <person name="Chantavorakit T."/>
        </authorList>
    </citation>
    <scope>NUCLEOTIDE SEQUENCE [LARGE SCALE GENOMIC DNA]</scope>
    <source>
        <strain evidence="2 3">JCM 17786</strain>
    </source>
</reference>
<name>A0ABU8E024_9ACTN</name>
<proteinExistence type="predicted"/>
<feature type="region of interest" description="Disordered" evidence="1">
    <location>
        <begin position="41"/>
        <end position="62"/>
    </location>
</feature>
<evidence type="ECO:0000313" key="2">
    <source>
        <dbReference type="EMBL" id="MEI4277001.1"/>
    </source>
</evidence>
<sequence length="235" mass="23645">MLHPVGELPAGVYWRRRALVLGIALSVAGGGGWLAASVGSGTTPVTPAASSDSAAEPSLDTPSLEQVVPSLAAVQTPAEQTPLESAPVATETAPPPVAPAAGPVEGQACTDDMLAVDVVPAAPQAAVGTKPTFTLVVTNIAGVSCTRSLDAGLREVVLLDAAGTRVWGSNDCFPERSSEPRTLAAGEAVSFPVQWGGLTSEPTCTVTRANPPAGAYQLQGRLDTKVGGATPFTLV</sequence>
<keyword evidence="3" id="KW-1185">Reference proteome</keyword>
<evidence type="ECO:0000256" key="1">
    <source>
        <dbReference type="SAM" id="MobiDB-lite"/>
    </source>
</evidence>
<protein>
    <submittedName>
        <fullName evidence="2">MucR family transcriptional regulator</fullName>
    </submittedName>
</protein>
<accession>A0ABU8E024</accession>
<comment type="caution">
    <text evidence="2">The sequence shown here is derived from an EMBL/GenBank/DDBJ whole genome shotgun (WGS) entry which is preliminary data.</text>
</comment>